<dbReference type="PANTHER" id="PTHR13601:SF2">
    <property type="entry name" value="GAMETOGENETIN-BINDING PROTEIN 2"/>
    <property type="match status" value="1"/>
</dbReference>
<accession>A0A3M7QQ73</accession>
<sequence length="341" mass="39206">MKLNYINLRAPYRMPGLLFCSDCKTKVIKAFNILTGEMDGSGEKNFCPSIYEGIECCSMTNTGASKKSKFHLNTKHLHLKNDKHFVASLIFKAETEIQGGRRERHAKTLEIAQEEVLTCVGIHLFEKFFLIFQSIRIDEQIWQLMVYSSIVVLKKNFELRYEQLQGVSNLELVCAQLEAEKFKKEAKHKKKVKKNKAKSDEKQSNKLSMEDEEYDSENSLGCSQLSKRGEKEESDKSCDVSCLCLNESQLNGFTSLSCSSSSASSSSTDDFKDFSFSSFIIQSEMAGKDDDNLMLITDEEKNEYYANKSVYLNERTNRRMMLQERFQNLKLNANFKLRPRN</sequence>
<dbReference type="Proteomes" id="UP000276133">
    <property type="component" value="Unassembled WGS sequence"/>
</dbReference>
<reference evidence="2 3" key="1">
    <citation type="journal article" date="2018" name="Sci. Rep.">
        <title>Genomic signatures of local adaptation to the degree of environmental predictability in rotifers.</title>
        <authorList>
            <person name="Franch-Gras L."/>
            <person name="Hahn C."/>
            <person name="Garcia-Roger E.M."/>
            <person name="Carmona M.J."/>
            <person name="Serra M."/>
            <person name="Gomez A."/>
        </authorList>
    </citation>
    <scope>NUCLEOTIDE SEQUENCE [LARGE SCALE GENOMIC DNA]</scope>
    <source>
        <strain evidence="2">HYR1</strain>
    </source>
</reference>
<gene>
    <name evidence="2" type="ORF">BpHYR1_023535</name>
</gene>
<dbReference type="InterPro" id="IPR026073">
    <property type="entry name" value="GGNBP2"/>
</dbReference>
<dbReference type="GO" id="GO:0005634">
    <property type="term" value="C:nucleus"/>
    <property type="evidence" value="ECO:0007669"/>
    <property type="project" value="TreeGrafter"/>
</dbReference>
<dbReference type="AlphaFoldDB" id="A0A3M7QQ73"/>
<comment type="caution">
    <text evidence="2">The sequence shown here is derived from an EMBL/GenBank/DDBJ whole genome shotgun (WGS) entry which is preliminary data.</text>
</comment>
<evidence type="ECO:0000313" key="2">
    <source>
        <dbReference type="EMBL" id="RNA13607.1"/>
    </source>
</evidence>
<proteinExistence type="predicted"/>
<evidence type="ECO:0000313" key="3">
    <source>
        <dbReference type="Proteomes" id="UP000276133"/>
    </source>
</evidence>
<dbReference type="PANTHER" id="PTHR13601">
    <property type="entry name" value="GAMETOGENETIN-BINDING PROTEIN 2"/>
    <property type="match status" value="1"/>
</dbReference>
<protein>
    <submittedName>
        <fullName evidence="2">Gametogenetin-binding 2</fullName>
    </submittedName>
</protein>
<feature type="region of interest" description="Disordered" evidence="1">
    <location>
        <begin position="190"/>
        <end position="212"/>
    </location>
</feature>
<dbReference type="GO" id="GO:0005737">
    <property type="term" value="C:cytoplasm"/>
    <property type="evidence" value="ECO:0007669"/>
    <property type="project" value="TreeGrafter"/>
</dbReference>
<evidence type="ECO:0000256" key="1">
    <source>
        <dbReference type="SAM" id="MobiDB-lite"/>
    </source>
</evidence>
<name>A0A3M7QQ73_BRAPC</name>
<organism evidence="2 3">
    <name type="scientific">Brachionus plicatilis</name>
    <name type="common">Marine rotifer</name>
    <name type="synonym">Brachionus muelleri</name>
    <dbReference type="NCBI Taxonomy" id="10195"/>
    <lineage>
        <taxon>Eukaryota</taxon>
        <taxon>Metazoa</taxon>
        <taxon>Spiralia</taxon>
        <taxon>Gnathifera</taxon>
        <taxon>Rotifera</taxon>
        <taxon>Eurotatoria</taxon>
        <taxon>Monogononta</taxon>
        <taxon>Pseudotrocha</taxon>
        <taxon>Ploima</taxon>
        <taxon>Brachionidae</taxon>
        <taxon>Brachionus</taxon>
    </lineage>
</organism>
<dbReference type="EMBL" id="REGN01005369">
    <property type="protein sequence ID" value="RNA13607.1"/>
    <property type="molecule type" value="Genomic_DNA"/>
</dbReference>
<dbReference type="STRING" id="10195.A0A3M7QQ73"/>
<dbReference type="OrthoDB" id="2422440at2759"/>
<keyword evidence="3" id="KW-1185">Reference proteome</keyword>